<dbReference type="WBParaSite" id="PSAMB.scaffold23size113048.g496.t1">
    <property type="protein sequence ID" value="PSAMB.scaffold23size113048.g496.t1"/>
    <property type="gene ID" value="PSAMB.scaffold23size113048.g496"/>
</dbReference>
<feature type="coiled-coil region" evidence="1">
    <location>
        <begin position="183"/>
        <end position="263"/>
    </location>
</feature>
<organism evidence="2 3">
    <name type="scientific">Plectus sambesii</name>
    <dbReference type="NCBI Taxonomy" id="2011161"/>
    <lineage>
        <taxon>Eukaryota</taxon>
        <taxon>Metazoa</taxon>
        <taxon>Ecdysozoa</taxon>
        <taxon>Nematoda</taxon>
        <taxon>Chromadorea</taxon>
        <taxon>Plectida</taxon>
        <taxon>Plectina</taxon>
        <taxon>Plectoidea</taxon>
        <taxon>Plectidae</taxon>
        <taxon>Plectus</taxon>
    </lineage>
</organism>
<accession>A0A914VSU6</accession>
<name>A0A914VSU6_9BILA</name>
<protein>
    <submittedName>
        <fullName evidence="3">Uncharacterized protein</fullName>
    </submittedName>
</protein>
<sequence>MFFVPVVVAATAYEVGELCQDEEKRIEAEEAALEATPETYDCVLKKLEQETEEDIEEDEKRLKKKAKKINHLQEKLEKEERKYMEMRDELGEEEAIEAEIEEEKIRKAERELRKLEDGRHDEPPCKEIIEDIFDDVKEGAKTVLGNFADYAHLMFADEKELKQRERAIERGDMLNDGEDDEFENKNKKKLKEAAKRIEDLKRKLNEKRSAMFEKDDEQLKNEARKIKDLQQELEIEEEKYAQIAEALTEELRYEAQIREEERKVMDDLNWPHRDTLMTLRALRDTAHSRSINLIESENNICGLATLNRPQNSLAMGWKHGYTWENRFKNKI</sequence>
<dbReference type="AlphaFoldDB" id="A0A914VSU6"/>
<keyword evidence="2" id="KW-1185">Reference proteome</keyword>
<keyword evidence="1" id="KW-0175">Coiled coil</keyword>
<reference evidence="3" key="1">
    <citation type="submission" date="2022-11" db="UniProtKB">
        <authorList>
            <consortium name="WormBaseParasite"/>
        </authorList>
    </citation>
    <scope>IDENTIFICATION</scope>
</reference>
<proteinExistence type="predicted"/>
<dbReference type="Proteomes" id="UP000887566">
    <property type="component" value="Unplaced"/>
</dbReference>
<evidence type="ECO:0000256" key="1">
    <source>
        <dbReference type="SAM" id="Coils"/>
    </source>
</evidence>
<evidence type="ECO:0000313" key="3">
    <source>
        <dbReference type="WBParaSite" id="PSAMB.scaffold23size113048.g496.t1"/>
    </source>
</evidence>
<evidence type="ECO:0000313" key="2">
    <source>
        <dbReference type="Proteomes" id="UP000887566"/>
    </source>
</evidence>
<feature type="coiled-coil region" evidence="1">
    <location>
        <begin position="45"/>
        <end position="118"/>
    </location>
</feature>